<organism evidence="2">
    <name type="scientific">marine metagenome</name>
    <dbReference type="NCBI Taxonomy" id="408172"/>
    <lineage>
        <taxon>unclassified sequences</taxon>
        <taxon>metagenomes</taxon>
        <taxon>ecological metagenomes</taxon>
    </lineage>
</organism>
<sequence length="56" mass="6554">MWPVIFDFGEISIFGRVIPLVINSYGFMLMLAFYSCYFFLNKDLKRLGYDAKLSSD</sequence>
<keyword evidence="1" id="KW-1133">Transmembrane helix</keyword>
<name>A0A383E643_9ZZZZ</name>
<dbReference type="EMBL" id="UINC01222928">
    <property type="protein sequence ID" value="SVE51913.1"/>
    <property type="molecule type" value="Genomic_DNA"/>
</dbReference>
<dbReference type="AlphaFoldDB" id="A0A383E643"/>
<keyword evidence="1" id="KW-0472">Membrane</keyword>
<feature type="non-terminal residue" evidence="2">
    <location>
        <position position="56"/>
    </location>
</feature>
<evidence type="ECO:0000313" key="2">
    <source>
        <dbReference type="EMBL" id="SVE51913.1"/>
    </source>
</evidence>
<evidence type="ECO:0000256" key="1">
    <source>
        <dbReference type="SAM" id="Phobius"/>
    </source>
</evidence>
<proteinExistence type="predicted"/>
<keyword evidence="1" id="KW-0812">Transmembrane</keyword>
<reference evidence="2" key="1">
    <citation type="submission" date="2018-05" db="EMBL/GenBank/DDBJ databases">
        <authorList>
            <person name="Lanie J.A."/>
            <person name="Ng W.-L."/>
            <person name="Kazmierczak K.M."/>
            <person name="Andrzejewski T.M."/>
            <person name="Davidsen T.M."/>
            <person name="Wayne K.J."/>
            <person name="Tettelin H."/>
            <person name="Glass J.I."/>
            <person name="Rusch D."/>
            <person name="Podicherti R."/>
            <person name="Tsui H.-C.T."/>
            <person name="Winkler M.E."/>
        </authorList>
    </citation>
    <scope>NUCLEOTIDE SEQUENCE</scope>
</reference>
<gene>
    <name evidence="2" type="ORF">METZ01_LOCUS504767</name>
</gene>
<accession>A0A383E643</accession>
<feature type="transmembrane region" description="Helical" evidence="1">
    <location>
        <begin position="20"/>
        <end position="40"/>
    </location>
</feature>
<protein>
    <submittedName>
        <fullName evidence="2">Uncharacterized protein</fullName>
    </submittedName>
</protein>